<dbReference type="Proteomes" id="UP000189956">
    <property type="component" value="Unassembled WGS sequence"/>
</dbReference>
<dbReference type="EMBL" id="FUWL01000003">
    <property type="protein sequence ID" value="SJZ33486.1"/>
    <property type="molecule type" value="Genomic_DNA"/>
</dbReference>
<reference evidence="1 2" key="1">
    <citation type="submission" date="2017-02" db="EMBL/GenBank/DDBJ databases">
        <authorList>
            <person name="Peterson S.W."/>
        </authorList>
    </citation>
    <scope>NUCLEOTIDE SEQUENCE [LARGE SCALE GENOMIC DNA]</scope>
    <source>
        <strain evidence="1 2">ATCC 700135</strain>
    </source>
</reference>
<accession>A0A1T4JTG5</accession>
<evidence type="ECO:0000313" key="2">
    <source>
        <dbReference type="Proteomes" id="UP000189956"/>
    </source>
</evidence>
<name>A0A1T4JTG5_PORCN</name>
<protein>
    <submittedName>
        <fullName evidence="1">Uncharacterized protein</fullName>
    </submittedName>
</protein>
<dbReference type="AlphaFoldDB" id="A0A1T4JTG5"/>
<organism evidence="1 2">
    <name type="scientific">Porphyromonas cangingivalis</name>
    <dbReference type="NCBI Taxonomy" id="36874"/>
    <lineage>
        <taxon>Bacteria</taxon>
        <taxon>Pseudomonadati</taxon>
        <taxon>Bacteroidota</taxon>
        <taxon>Bacteroidia</taxon>
        <taxon>Bacteroidales</taxon>
        <taxon>Porphyromonadaceae</taxon>
        <taxon>Porphyromonas</taxon>
    </lineage>
</organism>
<sequence length="40" mass="4641">MTKVVKLEIESHTTRFCPSNERRDSARVAMPNLNQKHTNT</sequence>
<proteinExistence type="predicted"/>
<gene>
    <name evidence="1" type="ORF">SAMN02745205_00384</name>
</gene>
<evidence type="ECO:0000313" key="1">
    <source>
        <dbReference type="EMBL" id="SJZ33486.1"/>
    </source>
</evidence>